<dbReference type="Pfam" id="PF00392">
    <property type="entry name" value="GntR"/>
    <property type="match status" value="1"/>
</dbReference>
<accession>A0A9X3WHA2</accession>
<dbReference type="InterPro" id="IPR036390">
    <property type="entry name" value="WH_DNA-bd_sf"/>
</dbReference>
<dbReference type="Proteomes" id="UP001145072">
    <property type="component" value="Unassembled WGS sequence"/>
</dbReference>
<dbReference type="PROSITE" id="PS50949">
    <property type="entry name" value="HTH_GNTR"/>
    <property type="match status" value="1"/>
</dbReference>
<dbReference type="InterPro" id="IPR000524">
    <property type="entry name" value="Tscrpt_reg_HTH_GntR"/>
</dbReference>
<dbReference type="InterPro" id="IPR036388">
    <property type="entry name" value="WH-like_DNA-bd_sf"/>
</dbReference>
<dbReference type="PANTHER" id="PTHR38445">
    <property type="entry name" value="HTH-TYPE TRANSCRIPTIONAL REPRESSOR YTRA"/>
    <property type="match status" value="1"/>
</dbReference>
<evidence type="ECO:0000313" key="5">
    <source>
        <dbReference type="EMBL" id="MDC3419720.1"/>
    </source>
</evidence>
<evidence type="ECO:0000313" key="6">
    <source>
        <dbReference type="Proteomes" id="UP001145072"/>
    </source>
</evidence>
<evidence type="ECO:0000256" key="3">
    <source>
        <dbReference type="ARBA" id="ARBA00023163"/>
    </source>
</evidence>
<evidence type="ECO:0000256" key="1">
    <source>
        <dbReference type="ARBA" id="ARBA00023015"/>
    </source>
</evidence>
<dbReference type="SUPFAM" id="SSF46785">
    <property type="entry name" value="Winged helix' DNA-binding domain"/>
    <property type="match status" value="1"/>
</dbReference>
<evidence type="ECO:0000256" key="2">
    <source>
        <dbReference type="ARBA" id="ARBA00023125"/>
    </source>
</evidence>
<comment type="caution">
    <text evidence="5">The sequence shown here is derived from an EMBL/GenBank/DDBJ whole genome shotgun (WGS) entry which is preliminary data.</text>
</comment>
<keyword evidence="3" id="KW-0804">Transcription</keyword>
<dbReference type="SMART" id="SM00345">
    <property type="entry name" value="HTH_GNTR"/>
    <property type="match status" value="1"/>
</dbReference>
<evidence type="ECO:0000259" key="4">
    <source>
        <dbReference type="PROSITE" id="PS50949"/>
    </source>
</evidence>
<dbReference type="Gene3D" id="1.10.10.10">
    <property type="entry name" value="Winged helix-like DNA-binding domain superfamily/Winged helix DNA-binding domain"/>
    <property type="match status" value="1"/>
</dbReference>
<dbReference type="GO" id="GO:0003677">
    <property type="term" value="F:DNA binding"/>
    <property type="evidence" value="ECO:0007669"/>
    <property type="project" value="UniProtKB-KW"/>
</dbReference>
<feature type="domain" description="HTH gntR-type" evidence="4">
    <location>
        <begin position="11"/>
        <end position="79"/>
    </location>
</feature>
<dbReference type="RefSeq" id="WP_259866543.1">
    <property type="nucleotide sequence ID" value="NZ_JAMQJZ010000002.1"/>
</dbReference>
<keyword evidence="2" id="KW-0238">DNA-binding</keyword>
<dbReference type="AlphaFoldDB" id="A0A9X3WHA2"/>
<dbReference type="EMBL" id="JAMQJZ010000002">
    <property type="protein sequence ID" value="MDC3419720.1"/>
    <property type="molecule type" value="Genomic_DNA"/>
</dbReference>
<keyword evidence="6" id="KW-1185">Reference proteome</keyword>
<keyword evidence="1" id="KW-0805">Transcription regulation</keyword>
<dbReference type="PANTHER" id="PTHR38445:SF7">
    <property type="entry name" value="GNTR-FAMILY TRANSCRIPTIONAL REGULATOR"/>
    <property type="match status" value="1"/>
</dbReference>
<sequence length="125" mass="14507">MNILVSTTSKEPLYKQIKEQIKQHIYNGELKEGDALPSMRVLAKELKVSVITTKRVYEELEQEGFLFSAVGKGTFVAGQQPHVLREWQIREFENQLEEVVLEAKKLGLTKQELLERIEIFFEGDR</sequence>
<proteinExistence type="predicted"/>
<dbReference type="GO" id="GO:0003700">
    <property type="term" value="F:DNA-binding transcription factor activity"/>
    <property type="evidence" value="ECO:0007669"/>
    <property type="project" value="InterPro"/>
</dbReference>
<gene>
    <name evidence="5" type="ORF">NC661_04990</name>
</gene>
<dbReference type="CDD" id="cd07377">
    <property type="entry name" value="WHTH_GntR"/>
    <property type="match status" value="1"/>
</dbReference>
<organism evidence="5 6">
    <name type="scientific">Aquibacillus koreensis</name>
    <dbReference type="NCBI Taxonomy" id="279446"/>
    <lineage>
        <taxon>Bacteria</taxon>
        <taxon>Bacillati</taxon>
        <taxon>Bacillota</taxon>
        <taxon>Bacilli</taxon>
        <taxon>Bacillales</taxon>
        <taxon>Bacillaceae</taxon>
        <taxon>Aquibacillus</taxon>
    </lineage>
</organism>
<reference evidence="5" key="1">
    <citation type="submission" date="2022-06" db="EMBL/GenBank/DDBJ databases">
        <title>Aquibacillus sp. a new bacterium isolated from soil saline samples.</title>
        <authorList>
            <person name="Galisteo C."/>
            <person name="De La Haba R."/>
            <person name="Sanchez-Porro C."/>
            <person name="Ventosa A."/>
        </authorList>
    </citation>
    <scope>NUCLEOTIDE SEQUENCE</scope>
    <source>
        <strain evidence="5">JCM 12387</strain>
    </source>
</reference>
<protein>
    <submittedName>
        <fullName evidence="5">GntR family transcriptional regulator</fullName>
    </submittedName>
</protein>
<name>A0A9X3WHA2_9BACI</name>